<sequence length="635" mass="68881">MKPRIAIVAPYPALKAEAEAVVADLGAHVTVYEGDLDDGVQAARQAVAGGVEVIISRGGTARLIARTLDIPVVEIKVTPFDILRCLAQLREYKGKIGIIGFSNVVYGCESIGAVLGMELKQIIIDSRDDAPGKIAAAAQAGIELVVGDAISIKQATRLGLKGVLITSGKEAIVQAIHDAENIAEVRISERERAELFRIIVNSSHDGIIAIDDAERITLFNPVAEKVFGIPAAAAVGAKIRDKIPNTNLPRILRQGGSEDGELQYVGEKVIVTQRFAIKVNGRVVGAVANFRDVTELQRLERLVRQKLHAKGLVARIRLADIIGESAALKGLIERARKFAAVDATVLIVGETGTGKEMLAQGIHNASHRANGPFVAVNCAALPENLLESELFGYAEGAFTGAKKGGKPGLFELAHGGTIFLDEISEMPLPLQSRLLRVLQEREVLRIGGDRIIPVDVRIIAASNRNLRNLVEKGLFRDDLYYRLHLLTLTAPPLRERKEDIPLLVRAFLRKHSHLNPLVSDIDSLAVQLLAEYEWPGNVRELENAIQRLIILSEEQIIGKAAVSALLEELQGGQTLPFRGKQQAAPSLADLEAQYIAAVLAEENNNKSRAAKRLGIDRSTLWRKLRGVEKSNNAVE</sequence>
<dbReference type="eggNOG" id="COG3829">
    <property type="taxonomic scope" value="Bacteria"/>
</dbReference>
<dbReference type="EMBL" id="AAWL01000001">
    <property type="protein sequence ID" value="EAX48754.1"/>
    <property type="molecule type" value="Genomic_DNA"/>
</dbReference>
<dbReference type="AlphaFoldDB" id="A1HLP6"/>
<dbReference type="PROSITE" id="PS50112">
    <property type="entry name" value="PAS"/>
    <property type="match status" value="1"/>
</dbReference>
<proteinExistence type="predicted"/>
<dbReference type="Pfam" id="PF25601">
    <property type="entry name" value="AAA_lid_14"/>
    <property type="match status" value="1"/>
</dbReference>
<feature type="domain" description="PAS" evidence="7">
    <location>
        <begin position="192"/>
        <end position="236"/>
    </location>
</feature>
<dbReference type="GO" id="GO:0043565">
    <property type="term" value="F:sequence-specific DNA binding"/>
    <property type="evidence" value="ECO:0007669"/>
    <property type="project" value="InterPro"/>
</dbReference>
<dbReference type="FunFam" id="3.40.50.300:FF:000006">
    <property type="entry name" value="DNA-binding transcriptional regulator NtrC"/>
    <property type="match status" value="1"/>
</dbReference>
<dbReference type="SMART" id="SM00382">
    <property type="entry name" value="AAA"/>
    <property type="match status" value="1"/>
</dbReference>
<dbReference type="InterPro" id="IPR025944">
    <property type="entry name" value="Sigma_54_int_dom_CS"/>
</dbReference>
<dbReference type="Gene3D" id="1.10.10.60">
    <property type="entry name" value="Homeodomain-like"/>
    <property type="match status" value="1"/>
</dbReference>
<dbReference type="InterPro" id="IPR027417">
    <property type="entry name" value="P-loop_NTPase"/>
</dbReference>
<evidence type="ECO:0000313" key="9">
    <source>
        <dbReference type="Proteomes" id="UP000005139"/>
    </source>
</evidence>
<evidence type="ECO:0000256" key="2">
    <source>
        <dbReference type="ARBA" id="ARBA00022840"/>
    </source>
</evidence>
<dbReference type="GO" id="GO:0000156">
    <property type="term" value="F:phosphorelay response regulator activity"/>
    <property type="evidence" value="ECO:0007669"/>
    <property type="project" value="InterPro"/>
</dbReference>
<dbReference type="Pfam" id="PF02954">
    <property type="entry name" value="HTH_8"/>
    <property type="match status" value="1"/>
</dbReference>
<comment type="caution">
    <text evidence="8">The sequence shown here is derived from an EMBL/GenBank/DDBJ whole genome shotgun (WGS) entry which is preliminary data.</text>
</comment>
<dbReference type="InterPro" id="IPR010524">
    <property type="entry name" value="Sig_transdc_resp-reg_PrpR_N"/>
</dbReference>
<keyword evidence="9" id="KW-1185">Reference proteome</keyword>
<dbReference type="InterPro" id="IPR025943">
    <property type="entry name" value="Sigma_54_int_dom_ATP-bd_2"/>
</dbReference>
<dbReference type="SUPFAM" id="SSF159800">
    <property type="entry name" value="PrpR receptor domain-like"/>
    <property type="match status" value="1"/>
</dbReference>
<dbReference type="InterPro" id="IPR002078">
    <property type="entry name" value="Sigma_54_int"/>
</dbReference>
<dbReference type="PROSITE" id="PS50045">
    <property type="entry name" value="SIGMA54_INTERACT_4"/>
    <property type="match status" value="1"/>
</dbReference>
<dbReference type="InterPro" id="IPR003593">
    <property type="entry name" value="AAA+_ATPase"/>
</dbReference>
<protein>
    <submittedName>
        <fullName evidence="8">Sigma54 specific transcriptional regulator, Fis family</fullName>
    </submittedName>
</protein>
<dbReference type="CDD" id="cd00009">
    <property type="entry name" value="AAA"/>
    <property type="match status" value="1"/>
</dbReference>
<evidence type="ECO:0000256" key="5">
    <source>
        <dbReference type="ARBA" id="ARBA00023163"/>
    </source>
</evidence>
<evidence type="ECO:0000256" key="1">
    <source>
        <dbReference type="ARBA" id="ARBA00022741"/>
    </source>
</evidence>
<dbReference type="Pfam" id="PF06506">
    <property type="entry name" value="PrpR_N"/>
    <property type="match status" value="1"/>
</dbReference>
<keyword evidence="5" id="KW-0804">Transcription</keyword>
<dbReference type="InterPro" id="IPR009057">
    <property type="entry name" value="Homeodomain-like_sf"/>
</dbReference>
<dbReference type="SUPFAM" id="SSF46689">
    <property type="entry name" value="Homeodomain-like"/>
    <property type="match status" value="1"/>
</dbReference>
<keyword evidence="3" id="KW-0805">Transcription regulation</keyword>
<dbReference type="GO" id="GO:0006355">
    <property type="term" value="P:regulation of DNA-templated transcription"/>
    <property type="evidence" value="ECO:0007669"/>
    <property type="project" value="InterPro"/>
</dbReference>
<dbReference type="PROSITE" id="PS00675">
    <property type="entry name" value="SIGMA54_INTERACT_1"/>
    <property type="match status" value="1"/>
</dbReference>
<accession>A1HLP6</accession>
<evidence type="ECO:0000256" key="3">
    <source>
        <dbReference type="ARBA" id="ARBA00023015"/>
    </source>
</evidence>
<keyword evidence="1" id="KW-0547">Nucleotide-binding</keyword>
<dbReference type="Proteomes" id="UP000005139">
    <property type="component" value="Unassembled WGS sequence"/>
</dbReference>
<dbReference type="Gene3D" id="3.30.450.20">
    <property type="entry name" value="PAS domain"/>
    <property type="match status" value="1"/>
</dbReference>
<dbReference type="PROSITE" id="PS00688">
    <property type="entry name" value="SIGMA54_INTERACT_3"/>
    <property type="match status" value="1"/>
</dbReference>
<dbReference type="PANTHER" id="PTHR32071">
    <property type="entry name" value="TRANSCRIPTIONAL REGULATORY PROTEIN"/>
    <property type="match status" value="1"/>
</dbReference>
<dbReference type="RefSeq" id="WP_007287961.1">
    <property type="nucleotide sequence ID" value="NZ_AAWL01000001.1"/>
</dbReference>
<dbReference type="SMART" id="SM00091">
    <property type="entry name" value="PAS"/>
    <property type="match status" value="1"/>
</dbReference>
<dbReference type="InterPro" id="IPR025662">
    <property type="entry name" value="Sigma_54_int_dom_ATP-bd_1"/>
</dbReference>
<dbReference type="InterPro" id="IPR002197">
    <property type="entry name" value="HTH_Fis"/>
</dbReference>
<dbReference type="InterPro" id="IPR000014">
    <property type="entry name" value="PAS"/>
</dbReference>
<dbReference type="OrthoDB" id="9803970at2"/>
<dbReference type="Pfam" id="PF00158">
    <property type="entry name" value="Sigma54_activat"/>
    <property type="match status" value="1"/>
</dbReference>
<dbReference type="CDD" id="cd00130">
    <property type="entry name" value="PAS"/>
    <property type="match status" value="1"/>
</dbReference>
<dbReference type="Gene3D" id="3.40.50.10660">
    <property type="entry name" value="PrpR receptor domain-like"/>
    <property type="match status" value="1"/>
</dbReference>
<name>A1HLP6_9FIRM</name>
<dbReference type="SUPFAM" id="SSF55785">
    <property type="entry name" value="PYP-like sensor domain (PAS domain)"/>
    <property type="match status" value="1"/>
</dbReference>
<dbReference type="PROSITE" id="PS00676">
    <property type="entry name" value="SIGMA54_INTERACT_2"/>
    <property type="match status" value="1"/>
</dbReference>
<dbReference type="InterPro" id="IPR013767">
    <property type="entry name" value="PAS_fold"/>
</dbReference>
<evidence type="ECO:0000313" key="8">
    <source>
        <dbReference type="EMBL" id="EAX48754.1"/>
    </source>
</evidence>
<dbReference type="NCBIfam" id="TIGR00229">
    <property type="entry name" value="sensory_box"/>
    <property type="match status" value="1"/>
</dbReference>
<dbReference type="InterPro" id="IPR035965">
    <property type="entry name" value="PAS-like_dom_sf"/>
</dbReference>
<dbReference type="Pfam" id="PF00989">
    <property type="entry name" value="PAS"/>
    <property type="match status" value="1"/>
</dbReference>
<dbReference type="PRINTS" id="PR01590">
    <property type="entry name" value="HTHFIS"/>
</dbReference>
<dbReference type="InterPro" id="IPR058031">
    <property type="entry name" value="AAA_lid_NorR"/>
</dbReference>
<keyword evidence="2" id="KW-0067">ATP-binding</keyword>
<reference evidence="8 9" key="1">
    <citation type="submission" date="2007-01" db="EMBL/GenBank/DDBJ databases">
        <title>Annotation of the draft genome assembly of Thermosinus carboxydivorans Nor1.</title>
        <authorList>
            <consortium name="US DOE Joint Genome Institute (JGI-ORNL)"/>
            <person name="Larimer F."/>
            <person name="Land M."/>
            <person name="Hauser L."/>
        </authorList>
    </citation>
    <scope>NUCLEOTIDE SEQUENCE [LARGE SCALE GENOMIC DNA]</scope>
    <source>
        <strain evidence="8 9">Nor1</strain>
    </source>
</reference>
<dbReference type="Gene3D" id="3.40.50.300">
    <property type="entry name" value="P-loop containing nucleotide triphosphate hydrolases"/>
    <property type="match status" value="1"/>
</dbReference>
<evidence type="ECO:0000259" key="7">
    <source>
        <dbReference type="PROSITE" id="PS50112"/>
    </source>
</evidence>
<reference evidence="8 9" key="2">
    <citation type="submission" date="2007-01" db="EMBL/GenBank/DDBJ databases">
        <title>Sequencing of the draft genome and assembly of Thermosinus carboxydivorans Nor1.</title>
        <authorList>
            <consortium name="US DOE Joint Genome Institute (JGI-PGF)"/>
            <person name="Copeland A."/>
            <person name="Lucas S."/>
            <person name="Lapidus A."/>
            <person name="Barry K."/>
            <person name="Glavina del Rio T."/>
            <person name="Dalin E."/>
            <person name="Tice H."/>
            <person name="Bruce D."/>
            <person name="Pitluck S."/>
            <person name="Richardson P."/>
        </authorList>
    </citation>
    <scope>NUCLEOTIDE SEQUENCE [LARGE SCALE GENOMIC DNA]</scope>
    <source>
        <strain evidence="8 9">Nor1</strain>
    </source>
</reference>
<dbReference type="PANTHER" id="PTHR32071:SF57">
    <property type="entry name" value="C4-DICARBOXYLATE TRANSPORT TRANSCRIPTIONAL REGULATORY PROTEIN DCTD"/>
    <property type="match status" value="1"/>
</dbReference>
<dbReference type="Gene3D" id="3.40.50.2300">
    <property type="match status" value="1"/>
</dbReference>
<gene>
    <name evidence="8" type="ORF">TcarDRAFT_2443</name>
</gene>
<feature type="domain" description="Sigma-54 factor interaction" evidence="6">
    <location>
        <begin position="321"/>
        <end position="550"/>
    </location>
</feature>
<organism evidence="8 9">
    <name type="scientific">Thermosinus carboxydivorans Nor1</name>
    <dbReference type="NCBI Taxonomy" id="401526"/>
    <lineage>
        <taxon>Bacteria</taxon>
        <taxon>Bacillati</taxon>
        <taxon>Bacillota</taxon>
        <taxon>Negativicutes</taxon>
        <taxon>Selenomonadales</taxon>
        <taxon>Sporomusaceae</taxon>
        <taxon>Thermosinus</taxon>
    </lineage>
</organism>
<dbReference type="SUPFAM" id="SSF52540">
    <property type="entry name" value="P-loop containing nucleoside triphosphate hydrolases"/>
    <property type="match status" value="1"/>
</dbReference>
<evidence type="ECO:0000259" key="6">
    <source>
        <dbReference type="PROSITE" id="PS50045"/>
    </source>
</evidence>
<dbReference type="GO" id="GO:0005524">
    <property type="term" value="F:ATP binding"/>
    <property type="evidence" value="ECO:0007669"/>
    <property type="project" value="UniProtKB-KW"/>
</dbReference>
<evidence type="ECO:0000256" key="4">
    <source>
        <dbReference type="ARBA" id="ARBA00023125"/>
    </source>
</evidence>
<dbReference type="Gene3D" id="1.10.8.60">
    <property type="match status" value="1"/>
</dbReference>
<keyword evidence="4" id="KW-0238">DNA-binding</keyword>